<sequence>MSLPASVSLPSLKVLEFRNFVFLDGSLFDLILRCPALKDLSIFECEFPNTTMLTFEAPSLERLVLNWDDVVMELAADLDKSMEIIAHFLRYFDYTDRIASRGYKLSNMAYLEETHIRIHYAQSIPFVVDQEVKVKSLALHTAQVVPPCLSCNIEEIKISFYKTKIQEQLIVATYFLRHGLHLQKLVVNIDVEDQDSFELVVVEYYQGLPLHQDLKLGSNDQSLYSLFLSSFQSGLEGNMGNSLYMVRPDGFEDANVKLC</sequence>
<organism evidence="2 3">
    <name type="scientific">Hibiscus sabdariffa</name>
    <name type="common">roselle</name>
    <dbReference type="NCBI Taxonomy" id="183260"/>
    <lineage>
        <taxon>Eukaryota</taxon>
        <taxon>Viridiplantae</taxon>
        <taxon>Streptophyta</taxon>
        <taxon>Embryophyta</taxon>
        <taxon>Tracheophyta</taxon>
        <taxon>Spermatophyta</taxon>
        <taxon>Magnoliopsida</taxon>
        <taxon>eudicotyledons</taxon>
        <taxon>Gunneridae</taxon>
        <taxon>Pentapetalae</taxon>
        <taxon>rosids</taxon>
        <taxon>malvids</taxon>
        <taxon>Malvales</taxon>
        <taxon>Malvaceae</taxon>
        <taxon>Malvoideae</taxon>
        <taxon>Hibiscus</taxon>
    </lineage>
</organism>
<dbReference type="InterPro" id="IPR050232">
    <property type="entry name" value="FBL13/AtMIF1-like"/>
</dbReference>
<name>A0ABR2QH30_9ROSI</name>
<dbReference type="SUPFAM" id="SSF52047">
    <property type="entry name" value="RNI-like"/>
    <property type="match status" value="1"/>
</dbReference>
<dbReference type="PANTHER" id="PTHR31900">
    <property type="entry name" value="F-BOX/RNI SUPERFAMILY PROTEIN-RELATED"/>
    <property type="match status" value="1"/>
</dbReference>
<dbReference type="Proteomes" id="UP001396334">
    <property type="component" value="Unassembled WGS sequence"/>
</dbReference>
<evidence type="ECO:0000313" key="2">
    <source>
        <dbReference type="EMBL" id="KAK9000010.1"/>
    </source>
</evidence>
<feature type="domain" description="FBD" evidence="1">
    <location>
        <begin position="145"/>
        <end position="186"/>
    </location>
</feature>
<keyword evidence="3" id="KW-1185">Reference proteome</keyword>
<evidence type="ECO:0000259" key="1">
    <source>
        <dbReference type="Pfam" id="PF08387"/>
    </source>
</evidence>
<evidence type="ECO:0000313" key="3">
    <source>
        <dbReference type="Proteomes" id="UP001396334"/>
    </source>
</evidence>
<dbReference type="PANTHER" id="PTHR31900:SF30">
    <property type="entry name" value="SUPERFAMILY PROTEIN, PUTATIVE-RELATED"/>
    <property type="match status" value="1"/>
</dbReference>
<comment type="caution">
    <text evidence="2">The sequence shown here is derived from an EMBL/GenBank/DDBJ whole genome shotgun (WGS) entry which is preliminary data.</text>
</comment>
<accession>A0ABR2QH30</accession>
<reference evidence="2 3" key="1">
    <citation type="journal article" date="2024" name="G3 (Bethesda)">
        <title>Genome assembly of Hibiscus sabdariffa L. provides insights into metabolisms of medicinal natural products.</title>
        <authorList>
            <person name="Kim T."/>
        </authorList>
    </citation>
    <scope>NUCLEOTIDE SEQUENCE [LARGE SCALE GENOMIC DNA]</scope>
    <source>
        <strain evidence="2">TK-2024</strain>
        <tissue evidence="2">Old leaves</tissue>
    </source>
</reference>
<gene>
    <name evidence="2" type="ORF">V6N11_082146</name>
</gene>
<dbReference type="EMBL" id="JBBPBN010000038">
    <property type="protein sequence ID" value="KAK9000010.1"/>
    <property type="molecule type" value="Genomic_DNA"/>
</dbReference>
<dbReference type="InterPro" id="IPR006566">
    <property type="entry name" value="FBD"/>
</dbReference>
<protein>
    <recommendedName>
        <fullName evidence="1">FBD domain-containing protein</fullName>
    </recommendedName>
</protein>
<proteinExistence type="predicted"/>
<dbReference type="Pfam" id="PF08387">
    <property type="entry name" value="FBD"/>
    <property type="match status" value="1"/>
</dbReference>